<keyword evidence="5" id="KW-0067">ATP-binding</keyword>
<dbReference type="CDD" id="cd00593">
    <property type="entry name" value="RIBOc"/>
    <property type="match status" value="2"/>
</dbReference>
<keyword evidence="1" id="KW-0677">Repeat</keyword>
<dbReference type="PROSITE" id="PS50142">
    <property type="entry name" value="RNASE_3_2"/>
    <property type="match status" value="2"/>
</dbReference>
<dbReference type="Gene3D" id="3.30.160.380">
    <property type="entry name" value="Dicer dimerisation domain"/>
    <property type="match status" value="1"/>
</dbReference>
<dbReference type="PROSITE" id="PS00517">
    <property type="entry name" value="RNASE_3_1"/>
    <property type="match status" value="1"/>
</dbReference>
<evidence type="ECO:0008006" key="11">
    <source>
        <dbReference type="Google" id="ProtNLM"/>
    </source>
</evidence>
<evidence type="ECO:0000313" key="9">
    <source>
        <dbReference type="EMBL" id="KAG5652224.1"/>
    </source>
</evidence>
<dbReference type="Pfam" id="PF03368">
    <property type="entry name" value="Dicer_dimer"/>
    <property type="match status" value="1"/>
</dbReference>
<dbReference type="InterPro" id="IPR005034">
    <property type="entry name" value="Dicer_dimerisation"/>
</dbReference>
<evidence type="ECO:0000256" key="5">
    <source>
        <dbReference type="ARBA" id="ARBA00022840"/>
    </source>
</evidence>
<keyword evidence="6" id="KW-0694">RNA-binding</keyword>
<dbReference type="InterPro" id="IPR036389">
    <property type="entry name" value="RNase_III_sf"/>
</dbReference>
<comment type="caution">
    <text evidence="9">The sequence shown here is derived from an EMBL/GenBank/DDBJ whole genome shotgun (WGS) entry which is preliminary data.</text>
</comment>
<name>A0A9P7GKD2_9AGAR</name>
<dbReference type="OrthoDB" id="416741at2759"/>
<dbReference type="GO" id="GO:0005524">
    <property type="term" value="F:ATP binding"/>
    <property type="evidence" value="ECO:0007669"/>
    <property type="project" value="UniProtKB-KW"/>
</dbReference>
<gene>
    <name evidence="9" type="ORF">H0H81_005766</name>
</gene>
<keyword evidence="2" id="KW-0547">Nucleotide-binding</keyword>
<evidence type="ECO:0000256" key="3">
    <source>
        <dbReference type="ARBA" id="ARBA00022801"/>
    </source>
</evidence>
<dbReference type="SUPFAM" id="SSF69065">
    <property type="entry name" value="RNase III domain-like"/>
    <property type="match status" value="2"/>
</dbReference>
<protein>
    <recommendedName>
        <fullName evidence="11">Dicer-like protein 2</fullName>
    </recommendedName>
</protein>
<dbReference type="GO" id="GO:0003723">
    <property type="term" value="F:RNA binding"/>
    <property type="evidence" value="ECO:0007669"/>
    <property type="project" value="UniProtKB-UniRule"/>
</dbReference>
<reference evidence="9" key="2">
    <citation type="submission" date="2021-10" db="EMBL/GenBank/DDBJ databases">
        <title>Phylogenomics reveals ancestral predisposition of the termite-cultivated fungus Termitomyces towards a domesticated lifestyle.</title>
        <authorList>
            <person name="Auxier B."/>
            <person name="Grum-Grzhimaylo A."/>
            <person name="Cardenas M.E."/>
            <person name="Lodge J.D."/>
            <person name="Laessoe T."/>
            <person name="Pedersen O."/>
            <person name="Smith M.E."/>
            <person name="Kuyper T.W."/>
            <person name="Franco-Molano E.A."/>
            <person name="Baroni T.J."/>
            <person name="Aanen D.K."/>
        </authorList>
    </citation>
    <scope>NUCLEOTIDE SEQUENCE</scope>
    <source>
        <strain evidence="9">D49</strain>
    </source>
</reference>
<evidence type="ECO:0000259" key="8">
    <source>
        <dbReference type="PROSITE" id="PS51327"/>
    </source>
</evidence>
<dbReference type="InterPro" id="IPR000999">
    <property type="entry name" value="RNase_III_dom"/>
</dbReference>
<proteinExistence type="predicted"/>
<dbReference type="GO" id="GO:0004525">
    <property type="term" value="F:ribonuclease III activity"/>
    <property type="evidence" value="ECO:0007669"/>
    <property type="project" value="InterPro"/>
</dbReference>
<evidence type="ECO:0000256" key="4">
    <source>
        <dbReference type="ARBA" id="ARBA00022806"/>
    </source>
</evidence>
<evidence type="ECO:0000313" key="10">
    <source>
        <dbReference type="Proteomes" id="UP000717328"/>
    </source>
</evidence>
<dbReference type="GO" id="GO:0030422">
    <property type="term" value="P:siRNA processing"/>
    <property type="evidence" value="ECO:0007669"/>
    <property type="project" value="TreeGrafter"/>
</dbReference>
<reference evidence="9" key="1">
    <citation type="submission" date="2021-02" db="EMBL/GenBank/DDBJ databases">
        <authorList>
            <person name="Nieuwenhuis M."/>
            <person name="Van De Peppel L.J.J."/>
        </authorList>
    </citation>
    <scope>NUCLEOTIDE SEQUENCE</scope>
    <source>
        <strain evidence="9">D49</strain>
    </source>
</reference>
<evidence type="ECO:0000259" key="7">
    <source>
        <dbReference type="PROSITE" id="PS50142"/>
    </source>
</evidence>
<feature type="domain" description="Dicer dsRNA-binding fold" evidence="8">
    <location>
        <begin position="1"/>
        <end position="83"/>
    </location>
</feature>
<evidence type="ECO:0000256" key="2">
    <source>
        <dbReference type="ARBA" id="ARBA00022741"/>
    </source>
</evidence>
<dbReference type="PANTHER" id="PTHR14950">
    <property type="entry name" value="DICER-RELATED"/>
    <property type="match status" value="1"/>
</dbReference>
<dbReference type="EMBL" id="JABCKI010000147">
    <property type="protein sequence ID" value="KAG5652224.1"/>
    <property type="molecule type" value="Genomic_DNA"/>
</dbReference>
<feature type="domain" description="RNase III" evidence="7">
    <location>
        <begin position="569"/>
        <end position="753"/>
    </location>
</feature>
<evidence type="ECO:0000256" key="1">
    <source>
        <dbReference type="ARBA" id="ARBA00022737"/>
    </source>
</evidence>
<evidence type="ECO:0000256" key="6">
    <source>
        <dbReference type="PROSITE-ProRule" id="PRU00657"/>
    </source>
</evidence>
<dbReference type="GO" id="GO:0005737">
    <property type="term" value="C:cytoplasm"/>
    <property type="evidence" value="ECO:0007669"/>
    <property type="project" value="TreeGrafter"/>
</dbReference>
<dbReference type="Proteomes" id="UP000717328">
    <property type="component" value="Unassembled WGS sequence"/>
</dbReference>
<keyword evidence="10" id="KW-1185">Reference proteome</keyword>
<dbReference type="Gene3D" id="1.10.1520.10">
    <property type="entry name" value="Ribonuclease III domain"/>
    <property type="match status" value="2"/>
</dbReference>
<dbReference type="GO" id="GO:0004386">
    <property type="term" value="F:helicase activity"/>
    <property type="evidence" value="ECO:0007669"/>
    <property type="project" value="UniProtKB-KW"/>
</dbReference>
<dbReference type="PANTHER" id="PTHR14950:SF37">
    <property type="entry name" value="ENDORIBONUCLEASE DICER"/>
    <property type="match status" value="1"/>
</dbReference>
<dbReference type="Pfam" id="PF00636">
    <property type="entry name" value="Ribonuclease_3"/>
    <property type="match status" value="2"/>
</dbReference>
<dbReference type="SMART" id="SM00535">
    <property type="entry name" value="RIBOc"/>
    <property type="match status" value="2"/>
</dbReference>
<dbReference type="AlphaFoldDB" id="A0A9P7GKD2"/>
<organism evidence="9 10">
    <name type="scientific">Sphagnurus paluster</name>
    <dbReference type="NCBI Taxonomy" id="117069"/>
    <lineage>
        <taxon>Eukaryota</taxon>
        <taxon>Fungi</taxon>
        <taxon>Dikarya</taxon>
        <taxon>Basidiomycota</taxon>
        <taxon>Agaricomycotina</taxon>
        <taxon>Agaricomycetes</taxon>
        <taxon>Agaricomycetidae</taxon>
        <taxon>Agaricales</taxon>
        <taxon>Tricholomatineae</taxon>
        <taxon>Lyophyllaceae</taxon>
        <taxon>Sphagnurus</taxon>
    </lineage>
</organism>
<dbReference type="PROSITE" id="PS51327">
    <property type="entry name" value="DICER_DSRBF"/>
    <property type="match status" value="1"/>
</dbReference>
<accession>A0A9P7GKD2</accession>
<dbReference type="InterPro" id="IPR038248">
    <property type="entry name" value="Dicer_dimer_sf"/>
</dbReference>
<keyword evidence="4" id="KW-0347">Helicase</keyword>
<keyword evidence="3" id="KW-0378">Hydrolase</keyword>
<feature type="domain" description="RNase III" evidence="7">
    <location>
        <begin position="368"/>
        <end position="528"/>
    </location>
</feature>
<sequence length="882" mass="101420">MPEGLHSFDNRSGSFPLYPGPFGSKVTLPRSLPLPSREFATERVYRTKISAHRHVAFMAYKALYDAELLNEYLLPITSVVEPHLEDEVKEMLQDVEKRASTANVSIQINPWTPAEDDTNGWYAYRLTISDLPPLFFFNLSQQISLPDDEGPLLYRTGQEPLGTTLKYLGRIGFSDSRIQKAREYTRMLFWSLNGSRMTWDKLDFPYLVLPIDVDTKWEGRRSWLSQINHSRGASHLDEFFANAELFGEQFSYPTDLTIVRNGFQFAKGFRFVNWRYEHLSPEEEVEFRKYYERFQDLEITYPLLVVCPLPPRTNFLIPTAPKTESFREIKLIFLLPSLSAVTVLSRPEAEYAFLLPSILRSLSLSITIDSLRKTLFLSSPLYYIPKSMMLTAMTAPVSGEHTNYQRLETLGDTVLKFVVGIQLLAEYPLWHEGYLSKKKDHAVSNVRLAKEDIAKGLYRWIIRDRMLGKKWKPNYLATETAIQQQVTAPVQDNDISKQKKPKQHQELSTKVLADVVESLIGAAYLHGGFDLGYECTKFFDLGLKWRPLPTRIETLLSRVANHEEIPSQLKIVERIIGYTFNRKLLLIEALTHASYERDLRTPSYERMEFLGDSVLDMAVTDFLYHAHGKNYSPGHIFLRKSAMVNAHILAYICLSASTMVDASMPGPGEDGGITVHANSEVVYLWQCLLHSSPRVLEDQTNTYARYRRRKSDIDSSLKEGTLYPWAELLRLQAPKFFSDMVESVLGAVFLDSEGNLDVARDVMRNLGILQILERIVLQDIDVLHPVSRLSLWASKHDKELEYHYERAKGNVSCIIKVDGVEECRCTESYRGRASQEEVKFMAAEIAIKRFRLRDVNVDYNLLKKKRGPTRKKKRPLTTITRL</sequence>
<dbReference type="GO" id="GO:0005634">
    <property type="term" value="C:nucleus"/>
    <property type="evidence" value="ECO:0007669"/>
    <property type="project" value="TreeGrafter"/>
</dbReference>